<feature type="compositionally biased region" description="Polar residues" evidence="1">
    <location>
        <begin position="79"/>
        <end position="103"/>
    </location>
</feature>
<dbReference type="InterPro" id="IPR033227">
    <property type="entry name" value="CAPS"/>
</dbReference>
<gene>
    <name evidence="2" type="ORF">XDN619_LOCUS14062</name>
</gene>
<dbReference type="GO" id="GO:0098793">
    <property type="term" value="C:presynapse"/>
    <property type="evidence" value="ECO:0007669"/>
    <property type="project" value="GOC"/>
</dbReference>
<evidence type="ECO:0000256" key="1">
    <source>
        <dbReference type="SAM" id="MobiDB-lite"/>
    </source>
</evidence>
<dbReference type="PANTHER" id="PTHR12166:SF8">
    <property type="entry name" value="CALCIUM-DEPENDENT SECRETION ACTIVATOR"/>
    <property type="match status" value="1"/>
</dbReference>
<dbReference type="GO" id="GO:1990504">
    <property type="term" value="P:dense core granule exocytosis"/>
    <property type="evidence" value="ECO:0007669"/>
    <property type="project" value="InterPro"/>
</dbReference>
<sequence length="452" mass="50409">MLHDSTDEEEEAGHNEGGGIGQQPVSAHGSGPLHKRTTAVKPNPYSTVSSPVSTPKLSHVDPTSGSKTTPIHHPPLLTNPFSSPGTTRCILTSTVNNSPNDSPSLPVGSLTYTNLDQETQQPLRRVKTDSNSIRSTNSSTSSEEPLHPSLSSSSQQQQTNSLRKQDTPISSSKSRPTQGQPSGLNPSNLLPHLASTTSSSPGTTVSSITGLPVDRMPSPSPSPSLLSEREREENERVERELELKRKRLQIYVFICRCIACPFNSKQSSDMARKHLKVTLVQYGVIKERFLAFLNGKTHIEADEGKKRSHFCIVISNKMVCFFFFFLNYMLAFINAVRSYYEVFLKSERIGKMVQSGGCCSDDFRDVFRINIEKRVRSLPDIDSLKISKDTVLSLWMSKFDAIYRGQDQDQDNSGRRLSKSNYISTSAELIMSKDQLYDMFQNILNIKKFEHQ</sequence>
<dbReference type="EMBL" id="CAJNRG010005603">
    <property type="protein sequence ID" value="CAF2078430.1"/>
    <property type="molecule type" value="Genomic_DNA"/>
</dbReference>
<feature type="compositionally biased region" description="Acidic residues" evidence="1">
    <location>
        <begin position="1"/>
        <end position="11"/>
    </location>
</feature>
<feature type="region of interest" description="Disordered" evidence="1">
    <location>
        <begin position="1"/>
        <end position="236"/>
    </location>
</feature>
<protein>
    <submittedName>
        <fullName evidence="2">Uncharacterized protein</fullName>
    </submittedName>
</protein>
<feature type="compositionally biased region" description="Polar residues" evidence="1">
    <location>
        <begin position="167"/>
        <end position="188"/>
    </location>
</feature>
<feature type="compositionally biased region" description="Low complexity" evidence="1">
    <location>
        <begin position="130"/>
        <end position="161"/>
    </location>
</feature>
<name>A0A816RQ11_9BILA</name>
<feature type="compositionally biased region" description="Polar residues" evidence="1">
    <location>
        <begin position="110"/>
        <end position="122"/>
    </location>
</feature>
<organism evidence="2 3">
    <name type="scientific">Rotaria magnacalcarata</name>
    <dbReference type="NCBI Taxonomy" id="392030"/>
    <lineage>
        <taxon>Eukaryota</taxon>
        <taxon>Metazoa</taxon>
        <taxon>Spiralia</taxon>
        <taxon>Gnathifera</taxon>
        <taxon>Rotifera</taxon>
        <taxon>Eurotatoria</taxon>
        <taxon>Bdelloidea</taxon>
        <taxon>Philodinida</taxon>
        <taxon>Philodinidae</taxon>
        <taxon>Rotaria</taxon>
    </lineage>
</organism>
<feature type="compositionally biased region" description="Low complexity" evidence="1">
    <location>
        <begin position="195"/>
        <end position="209"/>
    </location>
</feature>
<dbReference type="PANTHER" id="PTHR12166">
    <property type="entry name" value="CALCIUM-DEPENDENT SECRETION ACTIVATOR"/>
    <property type="match status" value="1"/>
</dbReference>
<dbReference type="Proteomes" id="UP000663887">
    <property type="component" value="Unassembled WGS sequence"/>
</dbReference>
<feature type="compositionally biased region" description="Basic and acidic residues" evidence="1">
    <location>
        <begin position="227"/>
        <end position="236"/>
    </location>
</feature>
<dbReference type="GO" id="GO:0016079">
    <property type="term" value="P:synaptic vesicle exocytosis"/>
    <property type="evidence" value="ECO:0007669"/>
    <property type="project" value="InterPro"/>
</dbReference>
<evidence type="ECO:0000313" key="3">
    <source>
        <dbReference type="Proteomes" id="UP000663887"/>
    </source>
</evidence>
<proteinExistence type="predicted"/>
<evidence type="ECO:0000313" key="2">
    <source>
        <dbReference type="EMBL" id="CAF2078430.1"/>
    </source>
</evidence>
<comment type="caution">
    <text evidence="2">The sequence shown here is derived from an EMBL/GenBank/DDBJ whole genome shotgun (WGS) entry which is preliminary data.</text>
</comment>
<dbReference type="AlphaFoldDB" id="A0A816RQ11"/>
<accession>A0A816RQ11</accession>
<feature type="compositionally biased region" description="Low complexity" evidence="1">
    <location>
        <begin position="46"/>
        <end position="55"/>
    </location>
</feature>
<reference evidence="2" key="1">
    <citation type="submission" date="2021-02" db="EMBL/GenBank/DDBJ databases">
        <authorList>
            <person name="Nowell W R."/>
        </authorList>
    </citation>
    <scope>NUCLEOTIDE SEQUENCE</scope>
</reference>